<keyword evidence="4 7" id="KW-0238">DNA-binding</keyword>
<organism evidence="10 11">
    <name type="scientific">Fraserbacteria sp. (strain RBG_16_55_9)</name>
    <dbReference type="NCBI Taxonomy" id="1817864"/>
    <lineage>
        <taxon>Bacteria</taxon>
        <taxon>Candidatus Fraseribacteriota</taxon>
    </lineage>
</organism>
<dbReference type="InterPro" id="IPR039420">
    <property type="entry name" value="WalR-like"/>
</dbReference>
<dbReference type="GO" id="GO:0005829">
    <property type="term" value="C:cytosol"/>
    <property type="evidence" value="ECO:0007669"/>
    <property type="project" value="TreeGrafter"/>
</dbReference>
<feature type="DNA-binding region" description="OmpR/PhoB-type" evidence="7">
    <location>
        <begin position="127"/>
        <end position="226"/>
    </location>
</feature>
<dbReference type="EMBL" id="MFGX01000113">
    <property type="protein sequence ID" value="OGF53170.1"/>
    <property type="molecule type" value="Genomic_DNA"/>
</dbReference>
<reference evidence="10 11" key="1">
    <citation type="journal article" date="2016" name="Nat. Commun.">
        <title>Thousands of microbial genomes shed light on interconnected biogeochemical processes in an aquifer system.</title>
        <authorList>
            <person name="Anantharaman K."/>
            <person name="Brown C.T."/>
            <person name="Hug L.A."/>
            <person name="Sharon I."/>
            <person name="Castelle C.J."/>
            <person name="Probst A.J."/>
            <person name="Thomas B.C."/>
            <person name="Singh A."/>
            <person name="Wilkins M.J."/>
            <person name="Karaoz U."/>
            <person name="Brodie E.L."/>
            <person name="Williams K.H."/>
            <person name="Hubbard S.S."/>
            <person name="Banfield J.F."/>
        </authorList>
    </citation>
    <scope>NUCLEOTIDE SEQUENCE [LARGE SCALE GENOMIC DNA]</scope>
    <source>
        <strain evidence="11">RBG_16_55_9</strain>
    </source>
</reference>
<feature type="domain" description="OmpR/PhoB-type" evidence="9">
    <location>
        <begin position="127"/>
        <end position="226"/>
    </location>
</feature>
<keyword evidence="2" id="KW-0902">Two-component regulatory system</keyword>
<dbReference type="GO" id="GO:0032993">
    <property type="term" value="C:protein-DNA complex"/>
    <property type="evidence" value="ECO:0007669"/>
    <property type="project" value="TreeGrafter"/>
</dbReference>
<evidence type="ECO:0008006" key="12">
    <source>
        <dbReference type="Google" id="ProtNLM"/>
    </source>
</evidence>
<feature type="domain" description="Response regulatory" evidence="8">
    <location>
        <begin position="6"/>
        <end position="118"/>
    </location>
</feature>
<evidence type="ECO:0000256" key="4">
    <source>
        <dbReference type="ARBA" id="ARBA00023125"/>
    </source>
</evidence>
<dbReference type="PANTHER" id="PTHR48111">
    <property type="entry name" value="REGULATOR OF RPOS"/>
    <property type="match status" value="1"/>
</dbReference>
<dbReference type="InterPro" id="IPR036388">
    <property type="entry name" value="WH-like_DNA-bd_sf"/>
</dbReference>
<dbReference type="Gene3D" id="3.40.50.2300">
    <property type="match status" value="1"/>
</dbReference>
<dbReference type="SMART" id="SM00862">
    <property type="entry name" value="Trans_reg_C"/>
    <property type="match status" value="1"/>
</dbReference>
<protein>
    <recommendedName>
        <fullName evidence="12">DNA-binding response regulator</fullName>
    </recommendedName>
</protein>
<keyword evidence="3" id="KW-0805">Transcription regulation</keyword>
<keyword evidence="5" id="KW-0804">Transcription</keyword>
<evidence type="ECO:0000256" key="6">
    <source>
        <dbReference type="PROSITE-ProRule" id="PRU00169"/>
    </source>
</evidence>
<evidence type="ECO:0000313" key="11">
    <source>
        <dbReference type="Proteomes" id="UP000179157"/>
    </source>
</evidence>
<dbReference type="PANTHER" id="PTHR48111:SF1">
    <property type="entry name" value="TWO-COMPONENT RESPONSE REGULATOR ORR33"/>
    <property type="match status" value="1"/>
</dbReference>
<dbReference type="SUPFAM" id="SSF52172">
    <property type="entry name" value="CheY-like"/>
    <property type="match status" value="1"/>
</dbReference>
<dbReference type="PROSITE" id="PS51755">
    <property type="entry name" value="OMPR_PHOB"/>
    <property type="match status" value="1"/>
</dbReference>
<dbReference type="Proteomes" id="UP000179157">
    <property type="component" value="Unassembled WGS sequence"/>
</dbReference>
<accession>A0A1F5UPY4</accession>
<sequence>MLPGKGILVVEDEPEIAKVLQASLLRAGFEVATAFDGKAALDAYRVHNPALILLDLRLPRLDGLEVAQQIRQNSDTPIIMVTARVTESDKVRGLRWADDYVTKPFSLQELLARIQCVLRRAQGMAPCPKLQIRDLTIDLENHEVQMQDKAVHLTPAEFELLALLAQHPERVFSRCRLLAAIGSYERDSDLRTIDSHIKNLRRKIEPDPEEPQRIISIYGMGYKFVGK</sequence>
<name>A0A1F5UPY4_FRAXR</name>
<evidence type="ECO:0000259" key="9">
    <source>
        <dbReference type="PROSITE" id="PS51755"/>
    </source>
</evidence>
<proteinExistence type="predicted"/>
<dbReference type="FunFam" id="3.40.50.2300:FF:000001">
    <property type="entry name" value="DNA-binding response regulator PhoB"/>
    <property type="match status" value="1"/>
</dbReference>
<dbReference type="Pfam" id="PF00072">
    <property type="entry name" value="Response_reg"/>
    <property type="match status" value="1"/>
</dbReference>
<dbReference type="GO" id="GO:0000156">
    <property type="term" value="F:phosphorelay response regulator activity"/>
    <property type="evidence" value="ECO:0007669"/>
    <property type="project" value="TreeGrafter"/>
</dbReference>
<dbReference type="SMART" id="SM00448">
    <property type="entry name" value="REC"/>
    <property type="match status" value="1"/>
</dbReference>
<evidence type="ECO:0000313" key="10">
    <source>
        <dbReference type="EMBL" id="OGF53170.1"/>
    </source>
</evidence>
<dbReference type="Pfam" id="PF00486">
    <property type="entry name" value="Trans_reg_C"/>
    <property type="match status" value="1"/>
</dbReference>
<dbReference type="GO" id="GO:0006355">
    <property type="term" value="P:regulation of DNA-templated transcription"/>
    <property type="evidence" value="ECO:0007669"/>
    <property type="project" value="InterPro"/>
</dbReference>
<dbReference type="InterPro" id="IPR011006">
    <property type="entry name" value="CheY-like_superfamily"/>
</dbReference>
<dbReference type="FunFam" id="1.10.10.10:FF:000018">
    <property type="entry name" value="DNA-binding response regulator ResD"/>
    <property type="match status" value="1"/>
</dbReference>
<dbReference type="GO" id="GO:0000976">
    <property type="term" value="F:transcription cis-regulatory region binding"/>
    <property type="evidence" value="ECO:0007669"/>
    <property type="project" value="TreeGrafter"/>
</dbReference>
<dbReference type="InterPro" id="IPR001789">
    <property type="entry name" value="Sig_transdc_resp-reg_receiver"/>
</dbReference>
<evidence type="ECO:0000256" key="3">
    <source>
        <dbReference type="ARBA" id="ARBA00023015"/>
    </source>
</evidence>
<evidence type="ECO:0000256" key="2">
    <source>
        <dbReference type="ARBA" id="ARBA00023012"/>
    </source>
</evidence>
<evidence type="ECO:0000256" key="7">
    <source>
        <dbReference type="PROSITE-ProRule" id="PRU01091"/>
    </source>
</evidence>
<comment type="caution">
    <text evidence="10">The sequence shown here is derived from an EMBL/GenBank/DDBJ whole genome shotgun (WGS) entry which is preliminary data.</text>
</comment>
<feature type="modified residue" description="4-aspartylphosphate" evidence="6">
    <location>
        <position position="55"/>
    </location>
</feature>
<dbReference type="InterPro" id="IPR001867">
    <property type="entry name" value="OmpR/PhoB-type_DNA-bd"/>
</dbReference>
<keyword evidence="1 6" id="KW-0597">Phosphoprotein</keyword>
<gene>
    <name evidence="10" type="ORF">A2Z21_04935</name>
</gene>
<dbReference type="Gene3D" id="6.10.250.690">
    <property type="match status" value="1"/>
</dbReference>
<evidence type="ECO:0000256" key="1">
    <source>
        <dbReference type="ARBA" id="ARBA00022553"/>
    </source>
</evidence>
<dbReference type="PROSITE" id="PS50110">
    <property type="entry name" value="RESPONSE_REGULATORY"/>
    <property type="match status" value="1"/>
</dbReference>
<dbReference type="CDD" id="cd00383">
    <property type="entry name" value="trans_reg_C"/>
    <property type="match status" value="1"/>
</dbReference>
<dbReference type="Gene3D" id="1.10.10.10">
    <property type="entry name" value="Winged helix-like DNA-binding domain superfamily/Winged helix DNA-binding domain"/>
    <property type="match status" value="1"/>
</dbReference>
<dbReference type="STRING" id="1817864.A2Z21_04935"/>
<evidence type="ECO:0000256" key="5">
    <source>
        <dbReference type="ARBA" id="ARBA00023163"/>
    </source>
</evidence>
<evidence type="ECO:0000259" key="8">
    <source>
        <dbReference type="PROSITE" id="PS50110"/>
    </source>
</evidence>
<dbReference type="AlphaFoldDB" id="A0A1F5UPY4"/>